<evidence type="ECO:0000313" key="2">
    <source>
        <dbReference type="EMBL" id="OGM31405.1"/>
    </source>
</evidence>
<proteinExistence type="predicted"/>
<name>A0A1F7YY57_9BACT</name>
<comment type="caution">
    <text evidence="2">The sequence shown here is derived from an EMBL/GenBank/DDBJ whole genome shotgun (WGS) entry which is preliminary data.</text>
</comment>
<reference evidence="2 3" key="1">
    <citation type="journal article" date="2016" name="Nat. Commun.">
        <title>Thousands of microbial genomes shed light on interconnected biogeochemical processes in an aquifer system.</title>
        <authorList>
            <person name="Anantharaman K."/>
            <person name="Brown C.T."/>
            <person name="Hug L.A."/>
            <person name="Sharon I."/>
            <person name="Castelle C.J."/>
            <person name="Probst A.J."/>
            <person name="Thomas B.C."/>
            <person name="Singh A."/>
            <person name="Wilkins M.J."/>
            <person name="Karaoz U."/>
            <person name="Brodie E.L."/>
            <person name="Williams K.H."/>
            <person name="Hubbard S.S."/>
            <person name="Banfield J.F."/>
        </authorList>
    </citation>
    <scope>NUCLEOTIDE SEQUENCE [LARGE SCALE GENOMIC DNA]</scope>
</reference>
<dbReference type="InterPro" id="IPR002847">
    <property type="entry name" value="F420-0_gamma-glut_ligase-dom"/>
</dbReference>
<gene>
    <name evidence="2" type="ORF">A2803_05480</name>
</gene>
<feature type="domain" description="Coenzyme F420:L-glutamate ligase-like" evidence="1">
    <location>
        <begin position="6"/>
        <end position="202"/>
    </location>
</feature>
<evidence type="ECO:0000313" key="3">
    <source>
        <dbReference type="Proteomes" id="UP000178870"/>
    </source>
</evidence>
<evidence type="ECO:0000259" key="1">
    <source>
        <dbReference type="Pfam" id="PF01996"/>
    </source>
</evidence>
<sequence length="260" mass="29413">MKIVPIKTKIVTNKDGDLIQFVDEHISSLKEKSIIAITSKVVAIMEKRIVNNTSIEKDKLVIEEADYYLPKIKKYNLRLTIKDNVLIPAAGIDESNAFGNFILWPEDSYKSARKIRNFLAKKFRLKNLGVVITDSKTMPLRWGTTGISIGYSGFEALNNYIGKKDLFGRELKYTMANVADGLAAAAVLAMGEGKEQNPIVICEDLENINFNSNSPSLLQRKQFNISPKDDLYYPILSSVRWRSQKKTTKAERFSDKRQGI</sequence>
<protein>
    <recommendedName>
        <fullName evidence="1">Coenzyme F420:L-glutamate ligase-like domain-containing protein</fullName>
    </recommendedName>
</protein>
<dbReference type="PANTHER" id="PTHR47917">
    <property type="match status" value="1"/>
</dbReference>
<dbReference type="Pfam" id="PF01996">
    <property type="entry name" value="F420_ligase"/>
    <property type="match status" value="1"/>
</dbReference>
<dbReference type="SUPFAM" id="SSF144010">
    <property type="entry name" value="CofE-like"/>
    <property type="match status" value="1"/>
</dbReference>
<dbReference type="AlphaFoldDB" id="A0A1F7YY57"/>
<dbReference type="Gene3D" id="3.30.1330.100">
    <property type="entry name" value="CofE-like"/>
    <property type="match status" value="1"/>
</dbReference>
<dbReference type="PANTHER" id="PTHR47917:SF1">
    <property type="entry name" value="COENZYME F420:L-GLUTAMATE LIGASE"/>
    <property type="match status" value="1"/>
</dbReference>
<dbReference type="GO" id="GO:0052618">
    <property type="term" value="F:coenzyme F420-0:L-glutamate ligase activity"/>
    <property type="evidence" value="ECO:0007669"/>
    <property type="project" value="TreeGrafter"/>
</dbReference>
<accession>A0A1F7YY57</accession>
<dbReference type="EMBL" id="MGGP01000026">
    <property type="protein sequence ID" value="OGM31405.1"/>
    <property type="molecule type" value="Genomic_DNA"/>
</dbReference>
<dbReference type="Proteomes" id="UP000178870">
    <property type="component" value="Unassembled WGS sequence"/>
</dbReference>
<organism evidence="2 3">
    <name type="scientific">Candidatus Woesebacteria bacterium RIFCSPHIGHO2_01_FULL_44_21</name>
    <dbReference type="NCBI Taxonomy" id="1802503"/>
    <lineage>
        <taxon>Bacteria</taxon>
        <taxon>Candidatus Woeseibacteriota</taxon>
    </lineage>
</organism>